<dbReference type="PROSITE" id="PS00036">
    <property type="entry name" value="BZIP_BASIC"/>
    <property type="match status" value="1"/>
</dbReference>
<keyword evidence="7" id="KW-0175">Coiled coil</keyword>
<keyword evidence="4" id="KW-0238">DNA-binding</keyword>
<evidence type="ECO:0000256" key="7">
    <source>
        <dbReference type="SAM" id="Coils"/>
    </source>
</evidence>
<dbReference type="GO" id="GO:0005634">
    <property type="term" value="C:nucleus"/>
    <property type="evidence" value="ECO:0007669"/>
    <property type="project" value="UniProtKB-SubCell"/>
</dbReference>
<proteinExistence type="inferred from homology"/>
<dbReference type="AlphaFoldDB" id="A0A499FRE8"/>
<name>A0A499FRE8_ANOAR</name>
<dbReference type="VEuPathDB" id="VectorBase:AARA21_002756"/>
<dbReference type="FunFam" id="1.20.5.170:FF:000021">
    <property type="entry name" value="Cyclic AMP-dependent transcription factor ATF-4"/>
    <property type="match status" value="1"/>
</dbReference>
<dbReference type="SUPFAM" id="SSF57959">
    <property type="entry name" value="Leucine zipper domain"/>
    <property type="match status" value="1"/>
</dbReference>
<organism evidence="9 10">
    <name type="scientific">Anopheles arabiensis</name>
    <name type="common">Mosquito</name>
    <dbReference type="NCBI Taxonomy" id="7173"/>
    <lineage>
        <taxon>Eukaryota</taxon>
        <taxon>Metazoa</taxon>
        <taxon>Ecdysozoa</taxon>
        <taxon>Arthropoda</taxon>
        <taxon>Hexapoda</taxon>
        <taxon>Insecta</taxon>
        <taxon>Pterygota</taxon>
        <taxon>Neoptera</taxon>
        <taxon>Endopterygota</taxon>
        <taxon>Diptera</taxon>
        <taxon>Nematocera</taxon>
        <taxon>Culicoidea</taxon>
        <taxon>Culicidae</taxon>
        <taxon>Anophelinae</taxon>
        <taxon>Anopheles</taxon>
    </lineage>
</organism>
<dbReference type="InterPro" id="IPR046347">
    <property type="entry name" value="bZIP_sf"/>
</dbReference>
<dbReference type="CDD" id="cd14692">
    <property type="entry name" value="bZIP_ATF4"/>
    <property type="match status" value="1"/>
</dbReference>
<feature type="compositionally biased region" description="Acidic residues" evidence="8">
    <location>
        <begin position="300"/>
        <end position="313"/>
    </location>
</feature>
<dbReference type="Proteomes" id="UP000075840">
    <property type="component" value="Unassembled WGS sequence"/>
</dbReference>
<dbReference type="EnsemblMetazoa" id="AARA009467-RB">
    <property type="protein sequence ID" value="AARA009467-PB"/>
    <property type="gene ID" value="AARA009467"/>
</dbReference>
<dbReference type="VEuPathDB" id="VectorBase:AARA009467"/>
<evidence type="ECO:0000313" key="10">
    <source>
        <dbReference type="Proteomes" id="UP000075840"/>
    </source>
</evidence>
<accession>A0A499FRE8</accession>
<evidence type="ECO:0000256" key="8">
    <source>
        <dbReference type="SAM" id="MobiDB-lite"/>
    </source>
</evidence>
<evidence type="ECO:0000256" key="6">
    <source>
        <dbReference type="ARBA" id="ARBA00023242"/>
    </source>
</evidence>
<dbReference type="Gene3D" id="1.20.5.170">
    <property type="match status" value="1"/>
</dbReference>
<evidence type="ECO:0000313" key="9">
    <source>
        <dbReference type="EnsemblMetazoa" id="AARA009467-PB"/>
    </source>
</evidence>
<dbReference type="GO" id="GO:0001228">
    <property type="term" value="F:DNA-binding transcription activator activity, RNA polymerase II-specific"/>
    <property type="evidence" value="ECO:0007669"/>
    <property type="project" value="TreeGrafter"/>
</dbReference>
<keyword evidence="5" id="KW-0804">Transcription</keyword>
<feature type="region of interest" description="Disordered" evidence="8">
    <location>
        <begin position="363"/>
        <end position="429"/>
    </location>
</feature>
<sequence length="481" mass="52803">MQSASLMDMLTTPTAFPLKIDWEGKMEPASPSDFSFAKEESIFDDTYDYCKEDLFNNALIDLETDFKPEPSVLVDGSFLEVPLETLPEDLCYDDKVKISSSESELLAASYGALPTVVEDEFYPFTLQPEAKGSNGAGPELMMEFDCPGAGSLELMSQLTPPQTPPQTTAFGGVVGTVLPMQTQLPLPQQQLAQQFQPLYAPLSNSELLLPQQQQQQVPFVQGTNVLSTGYYIVDEYATMTQIGAGGMQQPQQQQQQQTATMEPLQQVPADIGSAPFHFSETYTPQQLSEMANIVRSLQMDDDSFQGGDDDEDSCAGFSETGSVENGADSLSSASSASSLVAHSPVYSDSAESSGYYGSRHDEAAAADDDDDDDWSPSKTKKLSVRNGGAVTKKRTGGGSTTTRTYGGRAPEEKKSRKKEQNKNAATRYRQKKKAEIEEILIEESKLRERNDELKRKSQDLGREISCIKKLMREFCRSKGLI</sequence>
<dbReference type="KEGG" id="aara:120905189"/>
<dbReference type="GO" id="GO:0000977">
    <property type="term" value="F:RNA polymerase II transcription regulatory region sequence-specific DNA binding"/>
    <property type="evidence" value="ECO:0007669"/>
    <property type="project" value="TreeGrafter"/>
</dbReference>
<dbReference type="PANTHER" id="PTHR13044:SF14">
    <property type="entry name" value="CRYPTOCEPHAL, ISOFORM A"/>
    <property type="match status" value="1"/>
</dbReference>
<dbReference type="PANTHER" id="PTHR13044">
    <property type="entry name" value="ACTIVATING TRANSCRIPTION FACTOR ATF 4/5"/>
    <property type="match status" value="1"/>
</dbReference>
<reference evidence="9" key="1">
    <citation type="submission" date="2022-08" db="UniProtKB">
        <authorList>
            <consortium name="EnsemblMetazoa"/>
        </authorList>
    </citation>
    <scope>IDENTIFICATION</scope>
    <source>
        <strain evidence="9">Dongola</strain>
    </source>
</reference>
<dbReference type="CTD" id="47767"/>
<evidence type="ECO:0000256" key="5">
    <source>
        <dbReference type="ARBA" id="ARBA00023163"/>
    </source>
</evidence>
<evidence type="ECO:0000256" key="3">
    <source>
        <dbReference type="ARBA" id="ARBA00023015"/>
    </source>
</evidence>
<dbReference type="EMBL" id="APCN01003376">
    <property type="status" value="NOT_ANNOTATED_CDS"/>
    <property type="molecule type" value="Genomic_DNA"/>
</dbReference>
<evidence type="ECO:0000256" key="2">
    <source>
        <dbReference type="ARBA" id="ARBA00007163"/>
    </source>
</evidence>
<dbReference type="RefSeq" id="XP_040171986.1">
    <property type="nucleotide sequence ID" value="XM_040316052.1"/>
</dbReference>
<keyword evidence="6" id="KW-0539">Nucleus</keyword>
<evidence type="ECO:0000256" key="1">
    <source>
        <dbReference type="ARBA" id="ARBA00004123"/>
    </source>
</evidence>
<feature type="region of interest" description="Disordered" evidence="8">
    <location>
        <begin position="300"/>
        <end position="330"/>
    </location>
</feature>
<keyword evidence="3" id="KW-0805">Transcription regulation</keyword>
<dbReference type="PROSITE" id="PS50217">
    <property type="entry name" value="BZIP"/>
    <property type="match status" value="1"/>
</dbReference>
<dbReference type="InterPro" id="IPR004827">
    <property type="entry name" value="bZIP"/>
</dbReference>
<dbReference type="Pfam" id="PF00170">
    <property type="entry name" value="bZIP_1"/>
    <property type="match status" value="1"/>
</dbReference>
<evidence type="ECO:0000256" key="4">
    <source>
        <dbReference type="ARBA" id="ARBA00023125"/>
    </source>
</evidence>
<dbReference type="SMART" id="SM00338">
    <property type="entry name" value="BRLZ"/>
    <property type="match status" value="1"/>
</dbReference>
<comment type="similarity">
    <text evidence="2">Belongs to the bZIP family.</text>
</comment>
<feature type="compositionally biased region" description="Acidic residues" evidence="8">
    <location>
        <begin position="364"/>
        <end position="374"/>
    </location>
</feature>
<comment type="subcellular location">
    <subcellularLocation>
        <location evidence="1">Nucleus</location>
    </subcellularLocation>
</comment>
<feature type="coiled-coil region" evidence="7">
    <location>
        <begin position="429"/>
        <end position="463"/>
    </location>
</feature>
<protein>
    <submittedName>
        <fullName evidence="9">BZIP domain-containing protein</fullName>
    </submittedName>
</protein>
<feature type="compositionally biased region" description="Basic and acidic residues" evidence="8">
    <location>
        <begin position="409"/>
        <end position="421"/>
    </location>
</feature>
<keyword evidence="10" id="KW-1185">Reference proteome</keyword>
<dbReference type="GeneID" id="120905189"/>